<dbReference type="RefSeq" id="WP_170078087.1">
    <property type="nucleotide sequence ID" value="NZ_JABAFA010000078.1"/>
</dbReference>
<dbReference type="AlphaFoldDB" id="A0A848B6X1"/>
<dbReference type="Proteomes" id="UP000543804">
    <property type="component" value="Unassembled WGS sequence"/>
</dbReference>
<accession>A0A848B6X1</accession>
<feature type="domain" description="IrrE N-terminal-like" evidence="1">
    <location>
        <begin position="24"/>
        <end position="138"/>
    </location>
</feature>
<dbReference type="PANTHER" id="PTHR43236">
    <property type="entry name" value="ANTITOXIN HIGA1"/>
    <property type="match status" value="1"/>
</dbReference>
<gene>
    <name evidence="2" type="ORF">HF878_10645</name>
</gene>
<dbReference type="InterPro" id="IPR052345">
    <property type="entry name" value="Rad_response_metalloprotease"/>
</dbReference>
<dbReference type="Pfam" id="PF06114">
    <property type="entry name" value="Peptidase_M78"/>
    <property type="match status" value="1"/>
</dbReference>
<evidence type="ECO:0000313" key="3">
    <source>
        <dbReference type="Proteomes" id="UP000543804"/>
    </source>
</evidence>
<dbReference type="Gene3D" id="1.10.10.2910">
    <property type="match status" value="1"/>
</dbReference>
<evidence type="ECO:0000313" key="2">
    <source>
        <dbReference type="EMBL" id="NMD99900.1"/>
    </source>
</evidence>
<dbReference type="EMBL" id="JABAFA010000078">
    <property type="protein sequence ID" value="NMD99900.1"/>
    <property type="molecule type" value="Genomic_DNA"/>
</dbReference>
<protein>
    <submittedName>
        <fullName evidence="2">ImmA/IrrE family metallo-endopeptidase</fullName>
    </submittedName>
</protein>
<organism evidence="2 3">
    <name type="scientific">Selenomonas bovis</name>
    <dbReference type="NCBI Taxonomy" id="416586"/>
    <lineage>
        <taxon>Bacteria</taxon>
        <taxon>Bacillati</taxon>
        <taxon>Bacillota</taxon>
        <taxon>Negativicutes</taxon>
        <taxon>Selenomonadales</taxon>
        <taxon>Selenomonadaceae</taxon>
        <taxon>Selenomonas</taxon>
    </lineage>
</organism>
<keyword evidence="3" id="KW-1185">Reference proteome</keyword>
<reference evidence="2 3" key="1">
    <citation type="submission" date="2020-04" db="EMBL/GenBank/DDBJ databases">
        <authorList>
            <person name="Hitch T.C.A."/>
            <person name="Wylensek D."/>
            <person name="Clavel T."/>
        </authorList>
    </citation>
    <scope>NUCLEOTIDE SEQUENCE [LARGE SCALE GENOMIC DNA]</scope>
    <source>
        <strain evidence="2 3">PG-130-P53-12</strain>
    </source>
</reference>
<dbReference type="PANTHER" id="PTHR43236:SF1">
    <property type="entry name" value="BLL7220 PROTEIN"/>
    <property type="match status" value="1"/>
</dbReference>
<sequence>MDIRKKVQQLIRRHGTNNPERLARTMGINVIYIDLGGSVYGTYLKYKRVKTILIDAERTPEHLRRFVLAHELGHAVCTPDANTSWISAYTLALNTDRIEREANTFAVELLLPDSFIRENEGCSIYQLARLRGVPEGLVELKGIA</sequence>
<comment type="caution">
    <text evidence="2">The sequence shown here is derived from an EMBL/GenBank/DDBJ whole genome shotgun (WGS) entry which is preliminary data.</text>
</comment>
<name>A0A848B6X1_9FIRM</name>
<proteinExistence type="predicted"/>
<evidence type="ECO:0000259" key="1">
    <source>
        <dbReference type="Pfam" id="PF06114"/>
    </source>
</evidence>
<dbReference type="InterPro" id="IPR010359">
    <property type="entry name" value="IrrE_HExxH"/>
</dbReference>